<evidence type="ECO:0000256" key="6">
    <source>
        <dbReference type="SAM" id="Phobius"/>
    </source>
</evidence>
<dbReference type="InterPro" id="IPR020846">
    <property type="entry name" value="MFS_dom"/>
</dbReference>
<dbReference type="EMBL" id="OBEL01000007">
    <property type="protein sequence ID" value="SNZ21198.1"/>
    <property type="molecule type" value="Genomic_DNA"/>
</dbReference>
<keyword evidence="2" id="KW-0813">Transport</keyword>
<organism evidence="8 9">
    <name type="scientific">Cohaesibacter gelatinilyticus</name>
    <dbReference type="NCBI Taxonomy" id="372072"/>
    <lineage>
        <taxon>Bacteria</taxon>
        <taxon>Pseudomonadati</taxon>
        <taxon>Pseudomonadota</taxon>
        <taxon>Alphaproteobacteria</taxon>
        <taxon>Hyphomicrobiales</taxon>
        <taxon>Cohaesibacteraceae</taxon>
    </lineage>
</organism>
<dbReference type="PRINTS" id="PR01036">
    <property type="entry name" value="TCRTETB"/>
</dbReference>
<evidence type="ECO:0000256" key="4">
    <source>
        <dbReference type="ARBA" id="ARBA00022989"/>
    </source>
</evidence>
<dbReference type="SUPFAM" id="SSF103473">
    <property type="entry name" value="MFS general substrate transporter"/>
    <property type="match status" value="1"/>
</dbReference>
<dbReference type="GO" id="GO:0022857">
    <property type="term" value="F:transmembrane transporter activity"/>
    <property type="evidence" value="ECO:0007669"/>
    <property type="project" value="InterPro"/>
</dbReference>
<dbReference type="Pfam" id="PF07690">
    <property type="entry name" value="MFS_1"/>
    <property type="match status" value="1"/>
</dbReference>
<feature type="transmembrane region" description="Helical" evidence="6">
    <location>
        <begin position="229"/>
        <end position="252"/>
    </location>
</feature>
<dbReference type="PANTHER" id="PTHR42718">
    <property type="entry name" value="MAJOR FACILITATOR SUPERFAMILY MULTIDRUG TRANSPORTER MFSC"/>
    <property type="match status" value="1"/>
</dbReference>
<keyword evidence="9" id="KW-1185">Reference proteome</keyword>
<dbReference type="PANTHER" id="PTHR42718:SF9">
    <property type="entry name" value="MAJOR FACILITATOR SUPERFAMILY MULTIDRUG TRANSPORTER MFSC"/>
    <property type="match status" value="1"/>
</dbReference>
<dbReference type="Gene3D" id="1.20.1250.20">
    <property type="entry name" value="MFS general substrate transporter like domains"/>
    <property type="match status" value="1"/>
</dbReference>
<evidence type="ECO:0000256" key="3">
    <source>
        <dbReference type="ARBA" id="ARBA00022692"/>
    </source>
</evidence>
<evidence type="ECO:0000256" key="2">
    <source>
        <dbReference type="ARBA" id="ARBA00022448"/>
    </source>
</evidence>
<feature type="transmembrane region" description="Helical" evidence="6">
    <location>
        <begin position="21"/>
        <end position="41"/>
    </location>
</feature>
<gene>
    <name evidence="8" type="ORF">SAMN06265368_4315</name>
</gene>
<dbReference type="InterPro" id="IPR011701">
    <property type="entry name" value="MFS"/>
</dbReference>
<reference evidence="8 9" key="1">
    <citation type="submission" date="2017-09" db="EMBL/GenBank/DDBJ databases">
        <authorList>
            <person name="Ehlers B."/>
            <person name="Leendertz F.H."/>
        </authorList>
    </citation>
    <scope>NUCLEOTIDE SEQUENCE [LARGE SCALE GENOMIC DNA]</scope>
    <source>
        <strain evidence="8 9">DSM 18289</strain>
    </source>
</reference>
<keyword evidence="5 6" id="KW-0472">Membrane</keyword>
<dbReference type="OrthoDB" id="2414439at2"/>
<feature type="transmembrane region" description="Helical" evidence="6">
    <location>
        <begin position="172"/>
        <end position="193"/>
    </location>
</feature>
<dbReference type="RefSeq" id="WP_097155580.1">
    <property type="nucleotide sequence ID" value="NZ_OBEL01000007.1"/>
</dbReference>
<dbReference type="GO" id="GO:0016020">
    <property type="term" value="C:membrane"/>
    <property type="evidence" value="ECO:0007669"/>
    <property type="project" value="UniProtKB-SubCell"/>
</dbReference>
<accession>A0A285PIE2</accession>
<evidence type="ECO:0000256" key="1">
    <source>
        <dbReference type="ARBA" id="ARBA00004141"/>
    </source>
</evidence>
<evidence type="ECO:0000256" key="5">
    <source>
        <dbReference type="ARBA" id="ARBA00023136"/>
    </source>
</evidence>
<dbReference type="AlphaFoldDB" id="A0A285PIE2"/>
<proteinExistence type="predicted"/>
<feature type="transmembrane region" description="Helical" evidence="6">
    <location>
        <begin position="141"/>
        <end position="166"/>
    </location>
</feature>
<dbReference type="CDD" id="cd17321">
    <property type="entry name" value="MFS_MMR_MDR_like"/>
    <property type="match status" value="1"/>
</dbReference>
<name>A0A285PIE2_9HYPH</name>
<dbReference type="PROSITE" id="PS50850">
    <property type="entry name" value="MFS"/>
    <property type="match status" value="1"/>
</dbReference>
<sequence>MSPIASDITQARLPLPILISLSAATLTASLGISVASVLLPALSNVFSVSVSDVQWVVLAYLMSVTVTIVSAGRLGDLFGRRRVLLWGLSLFILASGLCAMAPSLGWLILGRSVQGFGGAILIALPMSLARDRIPAERLGAAMGLIGTTSAVGTALGPSLGGLLLSWGDWRMAFWLLAGIAVLTFLLSLSALARDEEGHKSSLKDLDLWGTLVLVVALVAYALATSGGVAVLPLDMGALVLLTLGALALFVFIERSATSPLVPMTLLMDRTTGIGFAMNWLVGTIMMSTLVVGPFFLAFSLGLNEALIGLVLAVGPAVAALAGIPAGWLVDRFGADRVMIFGLLQTMIGLLCLAFLPLVFGVGGYVMALILLTPAFQMFLAANNTSVLMDAPSDQRGRLSGLLGLSRNLGLMTGASAMSSLFVIMLGTGDAAEAPATDVAHAFSMTFSGAAILAMITLGLAAYGAMGKRSRAAPGPAS</sequence>
<dbReference type="Proteomes" id="UP000219439">
    <property type="component" value="Unassembled WGS sequence"/>
</dbReference>
<feature type="transmembrane region" description="Helical" evidence="6">
    <location>
        <begin position="408"/>
        <end position="426"/>
    </location>
</feature>
<feature type="transmembrane region" description="Helical" evidence="6">
    <location>
        <begin position="273"/>
        <end position="299"/>
    </location>
</feature>
<evidence type="ECO:0000313" key="8">
    <source>
        <dbReference type="EMBL" id="SNZ21198.1"/>
    </source>
</evidence>
<dbReference type="Gene3D" id="1.20.1720.10">
    <property type="entry name" value="Multidrug resistance protein D"/>
    <property type="match status" value="1"/>
</dbReference>
<feature type="domain" description="Major facilitator superfamily (MFS) profile" evidence="7">
    <location>
        <begin position="17"/>
        <end position="468"/>
    </location>
</feature>
<feature type="transmembrane region" description="Helical" evidence="6">
    <location>
        <begin position="438"/>
        <end position="462"/>
    </location>
</feature>
<feature type="transmembrane region" description="Helical" evidence="6">
    <location>
        <begin position="205"/>
        <end position="223"/>
    </location>
</feature>
<dbReference type="InterPro" id="IPR036259">
    <property type="entry name" value="MFS_trans_sf"/>
</dbReference>
<comment type="subcellular location">
    <subcellularLocation>
        <location evidence="1">Membrane</location>
        <topology evidence="1">Multi-pass membrane protein</topology>
    </subcellularLocation>
</comment>
<keyword evidence="4 6" id="KW-1133">Transmembrane helix</keyword>
<evidence type="ECO:0000259" key="7">
    <source>
        <dbReference type="PROSITE" id="PS50850"/>
    </source>
</evidence>
<feature type="transmembrane region" description="Helical" evidence="6">
    <location>
        <begin position="305"/>
        <end position="325"/>
    </location>
</feature>
<feature type="transmembrane region" description="Helical" evidence="6">
    <location>
        <begin position="53"/>
        <end position="71"/>
    </location>
</feature>
<feature type="transmembrane region" description="Helical" evidence="6">
    <location>
        <begin position="83"/>
        <end position="102"/>
    </location>
</feature>
<protein>
    <submittedName>
        <fullName evidence="8">Major Facilitator Superfamily protein</fullName>
    </submittedName>
</protein>
<evidence type="ECO:0000313" key="9">
    <source>
        <dbReference type="Proteomes" id="UP000219439"/>
    </source>
</evidence>
<keyword evidence="3 6" id="KW-0812">Transmembrane</keyword>